<evidence type="ECO:0000313" key="2">
    <source>
        <dbReference type="Proteomes" id="UP001497644"/>
    </source>
</evidence>
<reference evidence="1" key="1">
    <citation type="submission" date="2024-04" db="EMBL/GenBank/DDBJ databases">
        <authorList>
            <consortium name="Molecular Ecology Group"/>
        </authorList>
    </citation>
    <scope>NUCLEOTIDE SEQUENCE</scope>
</reference>
<dbReference type="Proteomes" id="UP001497644">
    <property type="component" value="Chromosome 4"/>
</dbReference>
<accession>A0AAV2NVA0</accession>
<sequence length="123" mass="13964">MFSNVLAQPHNQKARTVLRTFETTRMQRQIVTSVPLEDSSLLLEPQITLREGDRNKFLVSRAHAVDITFCASDVFRTARQAYNWKERDRGGPGETAARERDWHPAKRRCVIGVADGKCNTHGA</sequence>
<proteinExistence type="predicted"/>
<protein>
    <submittedName>
        <fullName evidence="1">Uncharacterized protein</fullName>
    </submittedName>
</protein>
<organism evidence="1 2">
    <name type="scientific">Lasius platythorax</name>
    <dbReference type="NCBI Taxonomy" id="488582"/>
    <lineage>
        <taxon>Eukaryota</taxon>
        <taxon>Metazoa</taxon>
        <taxon>Ecdysozoa</taxon>
        <taxon>Arthropoda</taxon>
        <taxon>Hexapoda</taxon>
        <taxon>Insecta</taxon>
        <taxon>Pterygota</taxon>
        <taxon>Neoptera</taxon>
        <taxon>Endopterygota</taxon>
        <taxon>Hymenoptera</taxon>
        <taxon>Apocrita</taxon>
        <taxon>Aculeata</taxon>
        <taxon>Formicoidea</taxon>
        <taxon>Formicidae</taxon>
        <taxon>Formicinae</taxon>
        <taxon>Lasius</taxon>
        <taxon>Lasius</taxon>
    </lineage>
</organism>
<keyword evidence="2" id="KW-1185">Reference proteome</keyword>
<evidence type="ECO:0000313" key="1">
    <source>
        <dbReference type="EMBL" id="CAL1683569.1"/>
    </source>
</evidence>
<dbReference type="EMBL" id="OZ034827">
    <property type="protein sequence ID" value="CAL1683569.1"/>
    <property type="molecule type" value="Genomic_DNA"/>
</dbReference>
<name>A0AAV2NVA0_9HYME</name>
<gene>
    <name evidence="1" type="ORF">LPLAT_LOCUS9269</name>
</gene>
<dbReference type="AlphaFoldDB" id="A0AAV2NVA0"/>